<dbReference type="PANTHER" id="PTHR11177:SF188">
    <property type="entry name" value="ACIDIC MAMMALIAN CHITINASE"/>
    <property type="match status" value="1"/>
</dbReference>
<dbReference type="GO" id="GO:0000272">
    <property type="term" value="P:polysaccharide catabolic process"/>
    <property type="evidence" value="ECO:0007669"/>
    <property type="project" value="UniProtKB-KW"/>
</dbReference>
<evidence type="ECO:0000256" key="11">
    <source>
        <dbReference type="ARBA" id="ARBA00023277"/>
    </source>
</evidence>
<evidence type="ECO:0000259" key="16">
    <source>
        <dbReference type="PROSITE" id="PS51910"/>
    </source>
</evidence>
<dbReference type="GO" id="GO:0008061">
    <property type="term" value="F:chitin binding"/>
    <property type="evidence" value="ECO:0007669"/>
    <property type="project" value="UniProtKB-KW"/>
</dbReference>
<dbReference type="AlphaFoldDB" id="A0A8T3D7D0"/>
<dbReference type="SUPFAM" id="SSF51445">
    <property type="entry name" value="(Trans)glycosidases"/>
    <property type="match status" value="1"/>
</dbReference>
<sequence length="297" mass="32065">MLTAAVSAGKGTIDSGYQIAQIGQVLDYFHVMTYDFHGSWEHNTGENSPLYRGPSDHGDLIYFNVDYAMKYWKSNGAPAEKLLVGFPTYGHTFKLASSSNTGVGAPTAGPGPAGPFTRQAGFWAYYEICTFLKQGATQAWDSAQEVPYAFNSQNIWVGYDNVKSFQNKIQWLKQNQFGGAMVWSLDLDDFSGTFCGQGRYPLINTLKSGLGTGQSCTSRTDPLPPVTQAPPQPPKPQPGGGGSSSGGSGFCAGKANGLYPNPKNRNQYFDCSQGRTYQQHCAAGLVFDPSCSCCNWA</sequence>
<evidence type="ECO:0000256" key="3">
    <source>
        <dbReference type="ARBA" id="ARBA00009121"/>
    </source>
</evidence>
<feature type="domain" description="GH18" evidence="16">
    <location>
        <begin position="1"/>
        <end position="213"/>
    </location>
</feature>
<keyword evidence="7" id="KW-0732">Signal</keyword>
<dbReference type="SMART" id="SM00494">
    <property type="entry name" value="ChtBD2"/>
    <property type="match status" value="1"/>
</dbReference>
<dbReference type="PANTHER" id="PTHR11177">
    <property type="entry name" value="CHITINASE"/>
    <property type="match status" value="1"/>
</dbReference>
<evidence type="ECO:0000259" key="15">
    <source>
        <dbReference type="PROSITE" id="PS50940"/>
    </source>
</evidence>
<dbReference type="PROSITE" id="PS51910">
    <property type="entry name" value="GH18_2"/>
    <property type="match status" value="1"/>
</dbReference>
<gene>
    <name evidence="17" type="ORF">AGOR_G00154790</name>
</gene>
<evidence type="ECO:0000256" key="4">
    <source>
        <dbReference type="ARBA" id="ARBA00012729"/>
    </source>
</evidence>
<evidence type="ECO:0000313" key="17">
    <source>
        <dbReference type="EMBL" id="KAI1890545.1"/>
    </source>
</evidence>
<dbReference type="SUPFAM" id="SSF54556">
    <property type="entry name" value="Chitinase insertion domain"/>
    <property type="match status" value="1"/>
</dbReference>
<evidence type="ECO:0000256" key="10">
    <source>
        <dbReference type="ARBA" id="ARBA00023157"/>
    </source>
</evidence>
<keyword evidence="6" id="KW-0147">Chitin-binding</keyword>
<dbReference type="PROSITE" id="PS50940">
    <property type="entry name" value="CHIT_BIND_II"/>
    <property type="match status" value="1"/>
</dbReference>
<dbReference type="Gene3D" id="3.20.20.80">
    <property type="entry name" value="Glycosidases"/>
    <property type="match status" value="2"/>
</dbReference>
<dbReference type="InterPro" id="IPR017853">
    <property type="entry name" value="GH"/>
</dbReference>
<dbReference type="FunFam" id="3.20.20.80:FF:000081">
    <property type="entry name" value="Chitinase 1"/>
    <property type="match status" value="1"/>
</dbReference>
<feature type="domain" description="Chitin-binding type-2" evidence="15">
    <location>
        <begin position="248"/>
        <end position="297"/>
    </location>
</feature>
<dbReference type="InterPro" id="IPR036508">
    <property type="entry name" value="Chitin-bd_dom_sf"/>
</dbReference>
<dbReference type="OrthoDB" id="76388at2759"/>
<protein>
    <recommendedName>
        <fullName evidence="4">chitinase</fullName>
        <ecNumber evidence="4">3.2.1.14</ecNumber>
    </recommendedName>
</protein>
<feature type="compositionally biased region" description="Pro residues" evidence="14">
    <location>
        <begin position="222"/>
        <end position="237"/>
    </location>
</feature>
<evidence type="ECO:0000256" key="13">
    <source>
        <dbReference type="ARBA" id="ARBA00023326"/>
    </source>
</evidence>
<evidence type="ECO:0000256" key="6">
    <source>
        <dbReference type="ARBA" id="ARBA00022669"/>
    </source>
</evidence>
<dbReference type="GO" id="GO:0006032">
    <property type="term" value="P:chitin catabolic process"/>
    <property type="evidence" value="ECO:0007669"/>
    <property type="project" value="UniProtKB-KW"/>
</dbReference>
<reference evidence="17" key="1">
    <citation type="submission" date="2021-01" db="EMBL/GenBank/DDBJ databases">
        <authorList>
            <person name="Zahm M."/>
            <person name="Roques C."/>
            <person name="Cabau C."/>
            <person name="Klopp C."/>
            <person name="Donnadieu C."/>
            <person name="Jouanno E."/>
            <person name="Lampietro C."/>
            <person name="Louis A."/>
            <person name="Herpin A."/>
            <person name="Echchiki A."/>
            <person name="Berthelot C."/>
            <person name="Parey E."/>
            <person name="Roest-Crollius H."/>
            <person name="Braasch I."/>
            <person name="Postlethwait J."/>
            <person name="Bobe J."/>
            <person name="Montfort J."/>
            <person name="Bouchez O."/>
            <person name="Begum T."/>
            <person name="Mejri S."/>
            <person name="Adams A."/>
            <person name="Chen W.-J."/>
            <person name="Guiguen Y."/>
        </authorList>
    </citation>
    <scope>NUCLEOTIDE SEQUENCE</scope>
    <source>
        <tissue evidence="17">Blood</tissue>
    </source>
</reference>
<keyword evidence="10" id="KW-1015">Disulfide bond</keyword>
<dbReference type="GO" id="GO:0008843">
    <property type="term" value="F:endochitinase activity"/>
    <property type="evidence" value="ECO:0007669"/>
    <property type="project" value="UniProtKB-EC"/>
</dbReference>
<dbReference type="EC" id="3.2.1.14" evidence="4"/>
<dbReference type="SUPFAM" id="SSF57625">
    <property type="entry name" value="Invertebrate chitin-binding proteins"/>
    <property type="match status" value="1"/>
</dbReference>
<evidence type="ECO:0000256" key="14">
    <source>
        <dbReference type="SAM" id="MobiDB-lite"/>
    </source>
</evidence>
<keyword evidence="12" id="KW-0326">Glycosidase</keyword>
<comment type="similarity">
    <text evidence="3">Belongs to the glycosyl hydrolase 18 family. Chitinase class II subfamily.</text>
</comment>
<dbReference type="InterPro" id="IPR001223">
    <property type="entry name" value="Glyco_hydro18_cat"/>
</dbReference>
<evidence type="ECO:0000256" key="2">
    <source>
        <dbReference type="ARBA" id="ARBA00004613"/>
    </source>
</evidence>
<evidence type="ECO:0000256" key="7">
    <source>
        <dbReference type="ARBA" id="ARBA00022729"/>
    </source>
</evidence>
<evidence type="ECO:0000256" key="9">
    <source>
        <dbReference type="ARBA" id="ARBA00023024"/>
    </source>
</evidence>
<comment type="subcellular location">
    <subcellularLocation>
        <location evidence="2">Secreted</location>
    </subcellularLocation>
</comment>
<evidence type="ECO:0000256" key="8">
    <source>
        <dbReference type="ARBA" id="ARBA00022801"/>
    </source>
</evidence>
<dbReference type="Proteomes" id="UP000829720">
    <property type="component" value="Unassembled WGS sequence"/>
</dbReference>
<evidence type="ECO:0000256" key="5">
    <source>
        <dbReference type="ARBA" id="ARBA00022525"/>
    </source>
</evidence>
<dbReference type="InterPro" id="IPR029070">
    <property type="entry name" value="Chitinase_insertion_sf"/>
</dbReference>
<dbReference type="EMBL" id="JAERUA010000014">
    <property type="protein sequence ID" value="KAI1890545.1"/>
    <property type="molecule type" value="Genomic_DNA"/>
</dbReference>
<dbReference type="SMART" id="SM00636">
    <property type="entry name" value="Glyco_18"/>
    <property type="match status" value="1"/>
</dbReference>
<keyword evidence="8" id="KW-0378">Hydrolase</keyword>
<keyword evidence="5" id="KW-0964">Secreted</keyword>
<dbReference type="InterPro" id="IPR050314">
    <property type="entry name" value="Glycosyl_Hydrlase_18"/>
</dbReference>
<dbReference type="GO" id="GO:0005576">
    <property type="term" value="C:extracellular region"/>
    <property type="evidence" value="ECO:0007669"/>
    <property type="project" value="UniProtKB-SubCell"/>
</dbReference>
<name>A0A8T3D7D0_9TELE</name>
<evidence type="ECO:0000313" key="18">
    <source>
        <dbReference type="Proteomes" id="UP000829720"/>
    </source>
</evidence>
<accession>A0A8T3D7D0</accession>
<evidence type="ECO:0000256" key="1">
    <source>
        <dbReference type="ARBA" id="ARBA00000822"/>
    </source>
</evidence>
<dbReference type="Pfam" id="PF01607">
    <property type="entry name" value="CBM_14"/>
    <property type="match status" value="1"/>
</dbReference>
<dbReference type="InterPro" id="IPR002557">
    <property type="entry name" value="Chitin-bd_dom"/>
</dbReference>
<dbReference type="Pfam" id="PF00704">
    <property type="entry name" value="Glyco_hydro_18"/>
    <property type="match status" value="1"/>
</dbReference>
<proteinExistence type="inferred from homology"/>
<comment type="caution">
    <text evidence="17">The sequence shown here is derived from an EMBL/GenBank/DDBJ whole genome shotgun (WGS) entry which is preliminary data.</text>
</comment>
<keyword evidence="18" id="KW-1185">Reference proteome</keyword>
<keyword evidence="9" id="KW-0146">Chitin degradation</keyword>
<organism evidence="17 18">
    <name type="scientific">Albula goreensis</name>
    <dbReference type="NCBI Taxonomy" id="1534307"/>
    <lineage>
        <taxon>Eukaryota</taxon>
        <taxon>Metazoa</taxon>
        <taxon>Chordata</taxon>
        <taxon>Craniata</taxon>
        <taxon>Vertebrata</taxon>
        <taxon>Euteleostomi</taxon>
        <taxon>Actinopterygii</taxon>
        <taxon>Neopterygii</taxon>
        <taxon>Teleostei</taxon>
        <taxon>Albuliformes</taxon>
        <taxon>Albulidae</taxon>
        <taxon>Albula</taxon>
    </lineage>
</organism>
<comment type="catalytic activity">
    <reaction evidence="1">
        <text>Random endo-hydrolysis of N-acetyl-beta-D-glucosaminide (1-&gt;4)-beta-linkages in chitin and chitodextrins.</text>
        <dbReference type="EC" id="3.2.1.14"/>
    </reaction>
</comment>
<feature type="region of interest" description="Disordered" evidence="14">
    <location>
        <begin position="213"/>
        <end position="246"/>
    </location>
</feature>
<keyword evidence="11" id="KW-0119">Carbohydrate metabolism</keyword>
<dbReference type="FunFam" id="3.10.50.10:FF:000001">
    <property type="entry name" value="Chitinase 3-like 1"/>
    <property type="match status" value="1"/>
</dbReference>
<keyword evidence="13" id="KW-0624">Polysaccharide degradation</keyword>
<dbReference type="InterPro" id="IPR011583">
    <property type="entry name" value="Chitinase_II/V-like_cat"/>
</dbReference>
<evidence type="ECO:0000256" key="12">
    <source>
        <dbReference type="ARBA" id="ARBA00023295"/>
    </source>
</evidence>